<dbReference type="RefSeq" id="WP_186860171.1">
    <property type="nucleotide sequence ID" value="NZ_JACOOO010000024.1"/>
</dbReference>
<gene>
    <name evidence="1" type="primary">dptF</name>
    <name evidence="1" type="ORF">H8S20_11285</name>
</gene>
<accession>A0ABR7DDN6</accession>
<reference evidence="1 2" key="1">
    <citation type="submission" date="2020-08" db="EMBL/GenBank/DDBJ databases">
        <title>Genome public.</title>
        <authorList>
            <person name="Liu C."/>
            <person name="Sun Q."/>
        </authorList>
    </citation>
    <scope>NUCLEOTIDE SEQUENCE [LARGE SCALE GENOMIC DNA]</scope>
    <source>
        <strain evidence="1 2">NSJ-6</strain>
    </source>
</reference>
<evidence type="ECO:0000313" key="1">
    <source>
        <dbReference type="EMBL" id="MBC5629473.1"/>
    </source>
</evidence>
<proteinExistence type="predicted"/>
<keyword evidence="2" id="KW-1185">Reference proteome</keyword>
<sequence length="807" mass="94777">MERDIFKYFDKDYKELYSLGEDINRLVFTAPHSVILKSRVFIEILSKEIAKLEDMDELNSLNLAERLSRLKFEDIFNKEINEYLFQIRITANKAAHEEIEEELEIALSIHRYIFKITCWFIETYIDFNFKAPIYKNPLPNKEKEEDKLETNFLQKLMGKVDDLIKSTNHTKEVVTEVAISRNDDTIDISKETINEIIDKKLEVKSINNIGDSKVKIVDGPMIEQVSKNCLIQELSRLKESSKEAVEGLNTFSGFKRYMHIERDVQRELEKLIKKSAESGKGKLILVCGSVGDGKSHIISYFKNTMPEIMKNFDLHNDATESLEPDKTSMDTLNEVLDQFSDEKIENTTQKFILAINLGTLNNFIDSKYGDRFTKLREFVYDKKILEPGIEENEYNDDSNFQFVDFTDYHLYTLKDGKVKSDYIKELLEKITNKSEYNVFYKSYKANCIDCKNCSCCPIKANYEFISEDEVQEEIIQLLVKAIVKNKILISTRALLNFIYEAIISRTYLDVNSPSFKNKINSMNKLDYVRSLTPNILFNHKELSFIFESLSGLDPLNVRNSKLDDFIIKFNNSTEVKGFFNEYLDLPKGYLDNLYDIDFSDTKYNNVKYELLKTFIRSYELCGKGDIFSLCDNIYDNYIENLYYWNKGEKSKLKGLYTTIKDGIVKWNGAADKNYINIFIGKNQVKYKVSEELEIKADVSGLPSNNNVELVKFLKNIKLRYKTEKSDKFYEIEIDYQLYELLYKVVNGYRPNKNDKNHFINFIEFINKLESIGSQDEKLVFTEKNREDNKKYKLEYNDEFEEYRFVEM</sequence>
<dbReference type="InterPro" id="IPR017647">
    <property type="entry name" value="Dnd_assoc_3"/>
</dbReference>
<comment type="caution">
    <text evidence="1">The sequence shown here is derived from an EMBL/GenBank/DDBJ whole genome shotgun (WGS) entry which is preliminary data.</text>
</comment>
<dbReference type="Proteomes" id="UP000596929">
    <property type="component" value="Unassembled WGS sequence"/>
</dbReference>
<organism evidence="1 2">
    <name type="scientific">Clostridium hominis</name>
    <dbReference type="NCBI Taxonomy" id="2763036"/>
    <lineage>
        <taxon>Bacteria</taxon>
        <taxon>Bacillati</taxon>
        <taxon>Bacillota</taxon>
        <taxon>Clostridia</taxon>
        <taxon>Eubacteriales</taxon>
        <taxon>Clostridiaceae</taxon>
        <taxon>Clostridium</taxon>
    </lineage>
</organism>
<dbReference type="EMBL" id="JACOOO010000024">
    <property type="protein sequence ID" value="MBC5629473.1"/>
    <property type="molecule type" value="Genomic_DNA"/>
</dbReference>
<name>A0ABR7DDN6_9CLOT</name>
<dbReference type="NCBIfam" id="TIGR03238">
    <property type="entry name" value="dnd_assoc_3"/>
    <property type="match status" value="1"/>
</dbReference>
<protein>
    <submittedName>
        <fullName evidence="1">DNA phosphorothioation-dependent restriction protein DptF</fullName>
    </submittedName>
</protein>
<evidence type="ECO:0000313" key="2">
    <source>
        <dbReference type="Proteomes" id="UP000596929"/>
    </source>
</evidence>